<dbReference type="RefSeq" id="WP_125136033.1">
    <property type="nucleotide sequence ID" value="NZ_LR130778.1"/>
</dbReference>
<dbReference type="Pfam" id="PF13690">
    <property type="entry name" value="CheX"/>
    <property type="match status" value="1"/>
</dbReference>
<dbReference type="PRINTS" id="PR00344">
    <property type="entry name" value="BCTRLSENSOR"/>
</dbReference>
<evidence type="ECO:0000313" key="11">
    <source>
        <dbReference type="Proteomes" id="UP000279029"/>
    </source>
</evidence>
<name>A0A3P7PTI1_9FIRM</name>
<dbReference type="FunFam" id="3.30.565.10:FF:000016">
    <property type="entry name" value="Chemotaxis protein CheA, putative"/>
    <property type="match status" value="1"/>
</dbReference>
<evidence type="ECO:0000256" key="8">
    <source>
        <dbReference type="SAM" id="Phobius"/>
    </source>
</evidence>
<dbReference type="InterPro" id="IPR036641">
    <property type="entry name" value="HPT_dom_sf"/>
</dbReference>
<dbReference type="GO" id="GO:0000160">
    <property type="term" value="P:phosphorelay signal transduction system"/>
    <property type="evidence" value="ECO:0007669"/>
    <property type="project" value="UniProtKB-KW"/>
</dbReference>
<dbReference type="EC" id="2.7.13.3" evidence="2"/>
<dbReference type="Gene3D" id="3.40.1550.10">
    <property type="entry name" value="CheC-like"/>
    <property type="match status" value="1"/>
</dbReference>
<evidence type="ECO:0000259" key="9">
    <source>
        <dbReference type="PROSITE" id="PS50109"/>
    </source>
</evidence>
<dbReference type="InterPro" id="IPR005467">
    <property type="entry name" value="His_kinase_dom"/>
</dbReference>
<evidence type="ECO:0000256" key="7">
    <source>
        <dbReference type="ARBA" id="ARBA00023012"/>
    </source>
</evidence>
<keyword evidence="3" id="KW-0145">Chemotaxis</keyword>
<feature type="domain" description="Histidine kinase" evidence="9">
    <location>
        <begin position="713"/>
        <end position="851"/>
    </location>
</feature>
<dbReference type="SUPFAM" id="SSF55874">
    <property type="entry name" value="ATPase domain of HSP90 chaperone/DNA topoisomerase II/histidine kinase"/>
    <property type="match status" value="1"/>
</dbReference>
<feature type="transmembrane region" description="Helical" evidence="8">
    <location>
        <begin position="298"/>
        <end position="316"/>
    </location>
</feature>
<dbReference type="OrthoDB" id="9798098at2"/>
<keyword evidence="8" id="KW-0472">Membrane</keyword>
<protein>
    <recommendedName>
        <fullName evidence="2">histidine kinase</fullName>
        <ecNumber evidence="2">2.7.13.3</ecNumber>
    </recommendedName>
</protein>
<dbReference type="PANTHER" id="PTHR43395:SF1">
    <property type="entry name" value="CHEMOTAXIS PROTEIN CHEA"/>
    <property type="match status" value="1"/>
</dbReference>
<dbReference type="SUPFAM" id="SSF103039">
    <property type="entry name" value="CheC-like"/>
    <property type="match status" value="1"/>
</dbReference>
<dbReference type="PANTHER" id="PTHR43395">
    <property type="entry name" value="SENSOR HISTIDINE KINASE CHEA"/>
    <property type="match status" value="1"/>
</dbReference>
<comment type="catalytic activity">
    <reaction evidence="1">
        <text>ATP + protein L-histidine = ADP + protein N-phospho-L-histidine.</text>
        <dbReference type="EC" id="2.7.13.3"/>
    </reaction>
</comment>
<dbReference type="InterPro" id="IPR003594">
    <property type="entry name" value="HATPase_dom"/>
</dbReference>
<evidence type="ECO:0000313" key="10">
    <source>
        <dbReference type="EMBL" id="VDN46541.1"/>
    </source>
</evidence>
<keyword evidence="4" id="KW-0597">Phosphoprotein</keyword>
<evidence type="ECO:0000256" key="1">
    <source>
        <dbReference type="ARBA" id="ARBA00000085"/>
    </source>
</evidence>
<keyword evidence="8" id="KW-0812">Transmembrane</keyword>
<gene>
    <name evidence="10" type="ORF">PATL70BA_0676</name>
</gene>
<evidence type="ECO:0000256" key="6">
    <source>
        <dbReference type="ARBA" id="ARBA00022777"/>
    </source>
</evidence>
<sequence length="1025" mass="116445">MKLTKDLPYILLFGCVLLVAILAFNYTNLNIGIGEASTFEIPLTRVESDFGNGMHHTKTHKDPEYIEYKIQITKDELTSVSNQHLFLSVGYFTVQAFEVYFNGTHIASIGDYMHGRSDVGKKTHIIPLHQHLLQENNTITFKTRSIINTGIKGNLSILNDVSMIRNRQWSMFEYWLISFVVLGTLLLSIVLIFLSFSLIRVRDSVVYSSYICLSIAVIFLSIHSMELIGDNYYSMDYSMAFRINRTYIFLAAFSIIGATKFFNTKAKRYFVAPSIILAVIGVTFLIKDVHTYNKYAEYLILVLIGSIILSIIQLMYSHHTLKMKRFGINVAATIILSIVIRQLPSIINPEVVLERNLVGIVPLCMFWFLVTYSILKEITIIYKNEKKEAQALKSQQEHVYKNMGEGFFKVGPSGVVEDVLTQVCNSIFGKNINGEDLAELIGIREEEGFIKELLEDLFKGSIPSDLCFELLPEELEIGNHFFRLTYEMEKDKNQISALIVVMSDITEAKRYELTLSEERNKLKMVVSTMLNRDDIVELVNEFLDFTKDINEGIYKSEEIINKVHTFKGNFGMYNLLHIVPFLHTLEDRLINGDKVDLNLGNKLRNIIYEDLEIVTDITGSSFFEDELYLSVNKNNLKKVYQTVHRYFYDKEASLILSIVDQLFYKSIGDVLMFYARESAKTASIKDKTVNVAILSGDEVFVDVNYYRDIFRSLVHVFNNCIEHGIENEEERLMAGKTPFGEISCNIDDVGNFFEIRISDDGRGIDLGEVYYKAISKGIVTEEIAEKMSEEEMLNLIFEPNFSTKSYAETLSGRGVGMAAVKAEVEKIGGKIRVSSLMDFGTTVKILLPKNQAKFIKFFSLPIVLDLYVESCKIYLKSNSVLNLPLSVSGINKGVEIFDVTVIIPFSGPKSGAFYFSANKALIKRLAKAIMSFDTLDDITEDLYNETKGEVMKETCNIIAGNAISLFDVDNKIADIGIPSIIDPNHDVYDFNMLTWSLEYDDSNFCLGIVIDYEGEVLDMEGLLDY</sequence>
<keyword evidence="6" id="KW-0418">Kinase</keyword>
<dbReference type="SMART" id="SM00387">
    <property type="entry name" value="HATPase_c"/>
    <property type="match status" value="1"/>
</dbReference>
<organism evidence="10 11">
    <name type="scientific">Petrocella atlantisensis</name>
    <dbReference type="NCBI Taxonomy" id="2173034"/>
    <lineage>
        <taxon>Bacteria</taxon>
        <taxon>Bacillati</taxon>
        <taxon>Bacillota</taxon>
        <taxon>Clostridia</taxon>
        <taxon>Lachnospirales</taxon>
        <taxon>Vallitaleaceae</taxon>
        <taxon>Petrocella</taxon>
    </lineage>
</organism>
<evidence type="ECO:0000256" key="3">
    <source>
        <dbReference type="ARBA" id="ARBA00022500"/>
    </source>
</evidence>
<evidence type="ECO:0000256" key="4">
    <source>
        <dbReference type="ARBA" id="ARBA00022553"/>
    </source>
</evidence>
<dbReference type="KEGG" id="cbar:PATL70BA_0676"/>
<dbReference type="PROSITE" id="PS50109">
    <property type="entry name" value="HIS_KIN"/>
    <property type="match status" value="1"/>
</dbReference>
<feature type="transmembrane region" description="Helical" evidence="8">
    <location>
        <begin position="269"/>
        <end position="286"/>
    </location>
</feature>
<dbReference type="SUPFAM" id="SSF47226">
    <property type="entry name" value="Histidine-containing phosphotransfer domain, HPT domain"/>
    <property type="match status" value="1"/>
</dbReference>
<evidence type="ECO:0000256" key="5">
    <source>
        <dbReference type="ARBA" id="ARBA00022679"/>
    </source>
</evidence>
<dbReference type="GO" id="GO:0004673">
    <property type="term" value="F:protein histidine kinase activity"/>
    <property type="evidence" value="ECO:0007669"/>
    <property type="project" value="UniProtKB-EC"/>
</dbReference>
<dbReference type="EMBL" id="LR130778">
    <property type="protein sequence ID" value="VDN46541.1"/>
    <property type="molecule type" value="Genomic_DNA"/>
</dbReference>
<feature type="transmembrane region" description="Helical" evidence="8">
    <location>
        <begin position="245"/>
        <end position="262"/>
    </location>
</feature>
<dbReference type="InterPro" id="IPR036890">
    <property type="entry name" value="HATPase_C_sf"/>
</dbReference>
<dbReference type="GO" id="GO:0006935">
    <property type="term" value="P:chemotaxis"/>
    <property type="evidence" value="ECO:0007669"/>
    <property type="project" value="UniProtKB-KW"/>
</dbReference>
<feature type="transmembrane region" description="Helical" evidence="8">
    <location>
        <begin position="205"/>
        <end position="225"/>
    </location>
</feature>
<keyword evidence="5" id="KW-0808">Transferase</keyword>
<dbReference type="AlphaFoldDB" id="A0A3P7PTI1"/>
<feature type="transmembrane region" description="Helical" evidence="8">
    <location>
        <begin position="356"/>
        <end position="375"/>
    </location>
</feature>
<reference evidence="10 11" key="1">
    <citation type="submission" date="2018-09" db="EMBL/GenBank/DDBJ databases">
        <authorList>
            <person name="Postec A."/>
        </authorList>
    </citation>
    <scope>NUCLEOTIDE SEQUENCE [LARGE SCALE GENOMIC DNA]</scope>
    <source>
        <strain evidence="10">70B-A</strain>
    </source>
</reference>
<dbReference type="InterPro" id="IPR004358">
    <property type="entry name" value="Sig_transdc_His_kin-like_C"/>
</dbReference>
<keyword evidence="11" id="KW-1185">Reference proteome</keyword>
<feature type="transmembrane region" description="Helical" evidence="8">
    <location>
        <begin position="174"/>
        <end position="198"/>
    </location>
</feature>
<evidence type="ECO:0000256" key="2">
    <source>
        <dbReference type="ARBA" id="ARBA00012438"/>
    </source>
</evidence>
<accession>A0A3P7PTI1</accession>
<dbReference type="Proteomes" id="UP000279029">
    <property type="component" value="Chromosome"/>
</dbReference>
<keyword evidence="8" id="KW-1133">Transmembrane helix</keyword>
<feature type="transmembrane region" description="Helical" evidence="8">
    <location>
        <begin position="7"/>
        <end position="26"/>
    </location>
</feature>
<dbReference type="Pfam" id="PF02518">
    <property type="entry name" value="HATPase_c"/>
    <property type="match status" value="1"/>
</dbReference>
<dbReference type="InterPro" id="IPR051315">
    <property type="entry name" value="Bact_Chemotaxis_CheA"/>
</dbReference>
<dbReference type="Gene3D" id="3.30.565.10">
    <property type="entry name" value="Histidine kinase-like ATPase, C-terminal domain"/>
    <property type="match status" value="1"/>
</dbReference>
<keyword evidence="7" id="KW-0902">Two-component regulatory system</keyword>
<dbReference type="InterPro" id="IPR028051">
    <property type="entry name" value="CheX-like_dom"/>
</dbReference>
<dbReference type="InterPro" id="IPR028976">
    <property type="entry name" value="CheC-like_sf"/>
</dbReference>
<proteinExistence type="predicted"/>